<name>A0A9W4WTS8_9GLOM</name>
<keyword evidence="1" id="KW-0472">Membrane</keyword>
<keyword evidence="1" id="KW-1133">Transmembrane helix</keyword>
<accession>A0A9W4WTS8</accession>
<keyword evidence="3" id="KW-1185">Reference proteome</keyword>
<evidence type="ECO:0000313" key="3">
    <source>
        <dbReference type="Proteomes" id="UP001153678"/>
    </source>
</evidence>
<evidence type="ECO:0000256" key="1">
    <source>
        <dbReference type="SAM" id="Phobius"/>
    </source>
</evidence>
<gene>
    <name evidence="2" type="ORF">FWILDA_LOCUS5166</name>
</gene>
<dbReference type="EMBL" id="CAMKVN010000837">
    <property type="protein sequence ID" value="CAI2171611.1"/>
    <property type="molecule type" value="Genomic_DNA"/>
</dbReference>
<keyword evidence="1" id="KW-0812">Transmembrane</keyword>
<proteinExistence type="predicted"/>
<dbReference type="AlphaFoldDB" id="A0A9W4WTS8"/>
<protein>
    <submittedName>
        <fullName evidence="2">9806_t:CDS:1</fullName>
    </submittedName>
</protein>
<sequence length="78" mass="9261">FRSLGSFPLRPISVSRTDLSFMSCFGLEAALSFGQIFALVSHWIWTLRHFELIFRVIALKLLWISYFWVFWSAFEYFG</sequence>
<reference evidence="2" key="1">
    <citation type="submission" date="2022-08" db="EMBL/GenBank/DDBJ databases">
        <authorList>
            <person name="Kallberg Y."/>
            <person name="Tangrot J."/>
            <person name="Rosling A."/>
        </authorList>
    </citation>
    <scope>NUCLEOTIDE SEQUENCE</scope>
    <source>
        <strain evidence="2">Wild A</strain>
    </source>
</reference>
<dbReference type="Proteomes" id="UP001153678">
    <property type="component" value="Unassembled WGS sequence"/>
</dbReference>
<evidence type="ECO:0000313" key="2">
    <source>
        <dbReference type="EMBL" id="CAI2171611.1"/>
    </source>
</evidence>
<organism evidence="2 3">
    <name type="scientific">Funneliformis geosporum</name>
    <dbReference type="NCBI Taxonomy" id="1117311"/>
    <lineage>
        <taxon>Eukaryota</taxon>
        <taxon>Fungi</taxon>
        <taxon>Fungi incertae sedis</taxon>
        <taxon>Mucoromycota</taxon>
        <taxon>Glomeromycotina</taxon>
        <taxon>Glomeromycetes</taxon>
        <taxon>Glomerales</taxon>
        <taxon>Glomeraceae</taxon>
        <taxon>Funneliformis</taxon>
    </lineage>
</organism>
<feature type="non-terminal residue" evidence="2">
    <location>
        <position position="78"/>
    </location>
</feature>
<feature type="transmembrane region" description="Helical" evidence="1">
    <location>
        <begin position="20"/>
        <end position="40"/>
    </location>
</feature>
<feature type="transmembrane region" description="Helical" evidence="1">
    <location>
        <begin position="52"/>
        <end position="74"/>
    </location>
</feature>
<comment type="caution">
    <text evidence="2">The sequence shown here is derived from an EMBL/GenBank/DDBJ whole genome shotgun (WGS) entry which is preliminary data.</text>
</comment>